<evidence type="ECO:0000256" key="1">
    <source>
        <dbReference type="SAM" id="Coils"/>
    </source>
</evidence>
<sequence>MVIAVNLSTLKDHSNKMHLETLEDENRKLISLLVGTDDVMAQRIDPATTCSTMSLVHLQYKYEELVKNHNSLLKMLDARLNEMRKYQKENISLNEEVQVLMTKLHNCRSFISELRERIRDIKIRKNNKISKLRNERDTLRIVHNRLVNLLNKQYRADDNHLREQLKYINEPKTAQLMQEVRKNNLLSYENFRLQQEVDYLRSILRFKRVNSAPCMGPKTCQ</sequence>
<evidence type="ECO:0000313" key="3">
    <source>
        <dbReference type="Proteomes" id="UP001152888"/>
    </source>
</evidence>
<organism evidence="2 3">
    <name type="scientific">Acanthoscelides obtectus</name>
    <name type="common">Bean weevil</name>
    <name type="synonym">Bruchus obtectus</name>
    <dbReference type="NCBI Taxonomy" id="200917"/>
    <lineage>
        <taxon>Eukaryota</taxon>
        <taxon>Metazoa</taxon>
        <taxon>Ecdysozoa</taxon>
        <taxon>Arthropoda</taxon>
        <taxon>Hexapoda</taxon>
        <taxon>Insecta</taxon>
        <taxon>Pterygota</taxon>
        <taxon>Neoptera</taxon>
        <taxon>Endopterygota</taxon>
        <taxon>Coleoptera</taxon>
        <taxon>Polyphaga</taxon>
        <taxon>Cucujiformia</taxon>
        <taxon>Chrysomeloidea</taxon>
        <taxon>Chrysomelidae</taxon>
        <taxon>Bruchinae</taxon>
        <taxon>Bruchini</taxon>
        <taxon>Acanthoscelides</taxon>
    </lineage>
</organism>
<protein>
    <submittedName>
        <fullName evidence="2">Uncharacterized protein</fullName>
    </submittedName>
</protein>
<feature type="coiled-coil region" evidence="1">
    <location>
        <begin position="76"/>
        <end position="131"/>
    </location>
</feature>
<dbReference type="AlphaFoldDB" id="A0A9P0K0L3"/>
<name>A0A9P0K0L3_ACAOB</name>
<proteinExistence type="predicted"/>
<dbReference type="Proteomes" id="UP001152888">
    <property type="component" value="Unassembled WGS sequence"/>
</dbReference>
<reference evidence="2" key="1">
    <citation type="submission" date="2022-03" db="EMBL/GenBank/DDBJ databases">
        <authorList>
            <person name="Sayadi A."/>
        </authorList>
    </citation>
    <scope>NUCLEOTIDE SEQUENCE</scope>
</reference>
<gene>
    <name evidence="2" type="ORF">ACAOBT_LOCUS5540</name>
</gene>
<evidence type="ECO:0000313" key="2">
    <source>
        <dbReference type="EMBL" id="CAH1964003.1"/>
    </source>
</evidence>
<accession>A0A9P0K0L3</accession>
<keyword evidence="1" id="KW-0175">Coiled coil</keyword>
<comment type="caution">
    <text evidence="2">The sequence shown here is derived from an EMBL/GenBank/DDBJ whole genome shotgun (WGS) entry which is preliminary data.</text>
</comment>
<keyword evidence="3" id="KW-1185">Reference proteome</keyword>
<dbReference type="EMBL" id="CAKOFQ010006712">
    <property type="protein sequence ID" value="CAH1964003.1"/>
    <property type="molecule type" value="Genomic_DNA"/>
</dbReference>
<dbReference type="OrthoDB" id="7405964at2759"/>